<dbReference type="InterPro" id="IPR036291">
    <property type="entry name" value="NAD(P)-bd_dom_sf"/>
</dbReference>
<feature type="domain" description="Ketoreductase" evidence="11">
    <location>
        <begin position="519"/>
        <end position="695"/>
    </location>
</feature>
<keyword evidence="9" id="KW-0275">Fatty acid biosynthesis</keyword>
<dbReference type="Pfam" id="PF13602">
    <property type="entry name" value="ADH_zinc_N_2"/>
    <property type="match status" value="1"/>
</dbReference>
<keyword evidence="10" id="KW-0511">Multifunctional enzyme</keyword>
<dbReference type="Pfam" id="PF08659">
    <property type="entry name" value="KR"/>
    <property type="match status" value="1"/>
</dbReference>
<evidence type="ECO:0000256" key="2">
    <source>
        <dbReference type="ARBA" id="ARBA00022516"/>
    </source>
</evidence>
<dbReference type="Pfam" id="PF21149">
    <property type="entry name" value="FAS_pseudo-KR"/>
    <property type="match status" value="1"/>
</dbReference>
<protein>
    <submittedName>
        <fullName evidence="13">Fatty acid synthase</fullName>
    </submittedName>
</protein>
<dbReference type="InterPro" id="IPR036736">
    <property type="entry name" value="ACP-like_sf"/>
</dbReference>
<evidence type="ECO:0000259" key="12">
    <source>
        <dbReference type="SMART" id="SM00829"/>
    </source>
</evidence>
<dbReference type="Gene3D" id="3.90.180.10">
    <property type="entry name" value="Medium-chain alcohol dehydrogenases, catalytic domain"/>
    <property type="match status" value="1"/>
</dbReference>
<dbReference type="InterPro" id="IPR013968">
    <property type="entry name" value="PKS_KR"/>
</dbReference>
<evidence type="ECO:0000256" key="8">
    <source>
        <dbReference type="ARBA" id="ARBA00023098"/>
    </source>
</evidence>
<dbReference type="InterPro" id="IPR020843">
    <property type="entry name" value="ER"/>
</dbReference>
<dbReference type="SMART" id="SM00829">
    <property type="entry name" value="PKS_ER"/>
    <property type="match status" value="1"/>
</dbReference>
<dbReference type="PANTHER" id="PTHR43775:SF7">
    <property type="entry name" value="FATTY ACID SYNTHASE"/>
    <property type="match status" value="1"/>
</dbReference>
<evidence type="ECO:0000256" key="4">
    <source>
        <dbReference type="ARBA" id="ARBA00022679"/>
    </source>
</evidence>
<sequence>MLHHTIGGNIIQDVYDKIMSLADPEIKRSRVDVEQVTDVFRTFNFHLVSHKQQKECGSNLLLFRHKPTNVITKYQLFEVPTGNLNWVEKLKKLLDTSDDDVILIARENLNGLEEFCESLRRETGSDRVRCISNRSLDAASQLPDDLSEVIARHHVANVYHGGKWGNFHLVDMKEIEQVDSSRSYLLSTNPGDLSSLKWFRLPSSKNSIEYKVKFAALNFRDVMLASGKLPAEAIPGETDKYRTLLGLEFSGFDHVGTRTMGIVPGEGFSTHVTQDERFTWIVPEQWSLAEAATVPVVYSTAYYALVVRGRIREGEIVLIHCGAGGVGQAAISIALSRGCKVFTTVSSQAKRTFLKQKFKQLDDASFTQSRDLSFEREIMRKTNGKGVDVVLNSLSGEKLIASVRCLAKHGRFLELGKFDLIHDNKIGLSAFLKNISFHGILLDSLFGDVTESWMEVRELVREGIEKGEVKPLPHRIFQKKEVESAFRFMSHGTHIGKVLVDVIRETDHVLQRISLNPDLCYVITGGLGGFGMEVCDWLVQRGARKLLITSKSGVKTAYRQRHIDVWASQGVHVTVSDNDVSKADEAAELLDERTGGIFHLAMTLRDAMFHNQTQRDFELVWRPKCDGIINLDKFTRQKCPNLDYFVTFSSIASYNGTKGQSNYVLANSVMEQLCRIRHNDGLPGVAIQWGAVGDVGIAADRFGESPVAGTWPQSIQSCLDNLDKLLQRDEPIVASYIPVEKLSRKRKTDRGISPETLVANILGIADWRKVDANLSMLRLGADSLMTTEILQKLNHCCGVTMDTKAVTELTFAKLKGIARKSTKVAPQYRKFQRLRSSTQSISVDFRNVSSSSCEFILE</sequence>
<name>A0A6F9DCV3_9ASCI</name>
<evidence type="ECO:0000313" key="13">
    <source>
        <dbReference type="EMBL" id="CAB3243759.1"/>
    </source>
</evidence>
<evidence type="ECO:0000256" key="10">
    <source>
        <dbReference type="ARBA" id="ARBA00023268"/>
    </source>
</evidence>
<dbReference type="SMART" id="SM00822">
    <property type="entry name" value="PKS_KR"/>
    <property type="match status" value="1"/>
</dbReference>
<dbReference type="PROSITE" id="PS00012">
    <property type="entry name" value="PHOSPHOPANTETHEINE"/>
    <property type="match status" value="1"/>
</dbReference>
<feature type="domain" description="Enoyl reductase (ER)" evidence="12">
    <location>
        <begin position="191"/>
        <end position="500"/>
    </location>
</feature>
<dbReference type="FunFam" id="3.40.50.720:FF:000209">
    <property type="entry name" value="Polyketide synthase Pks12"/>
    <property type="match status" value="1"/>
</dbReference>
<evidence type="ECO:0000259" key="11">
    <source>
        <dbReference type="SMART" id="SM00822"/>
    </source>
</evidence>
<dbReference type="PANTHER" id="PTHR43775">
    <property type="entry name" value="FATTY ACID SYNTHASE"/>
    <property type="match status" value="1"/>
</dbReference>
<dbReference type="InterPro" id="IPR009081">
    <property type="entry name" value="PP-bd_ACP"/>
</dbReference>
<organism evidence="13">
    <name type="scientific">Phallusia mammillata</name>
    <dbReference type="NCBI Taxonomy" id="59560"/>
    <lineage>
        <taxon>Eukaryota</taxon>
        <taxon>Metazoa</taxon>
        <taxon>Chordata</taxon>
        <taxon>Tunicata</taxon>
        <taxon>Ascidiacea</taxon>
        <taxon>Phlebobranchia</taxon>
        <taxon>Ascidiidae</taxon>
        <taxon>Phallusia</taxon>
    </lineage>
</organism>
<dbReference type="Pfam" id="PF00550">
    <property type="entry name" value="PP-binding"/>
    <property type="match status" value="1"/>
</dbReference>
<dbReference type="InterPro" id="IPR050091">
    <property type="entry name" value="PKS_NRPS_Biosynth_Enz"/>
</dbReference>
<dbReference type="GO" id="GO:0006633">
    <property type="term" value="P:fatty acid biosynthetic process"/>
    <property type="evidence" value="ECO:0007669"/>
    <property type="project" value="UniProtKB-KW"/>
</dbReference>
<keyword evidence="1" id="KW-0596">Phosphopantetheine</keyword>
<dbReference type="SUPFAM" id="SSF47336">
    <property type="entry name" value="ACP-like"/>
    <property type="match status" value="1"/>
</dbReference>
<evidence type="ECO:0000256" key="1">
    <source>
        <dbReference type="ARBA" id="ARBA00022450"/>
    </source>
</evidence>
<evidence type="ECO:0000256" key="5">
    <source>
        <dbReference type="ARBA" id="ARBA00022832"/>
    </source>
</evidence>
<dbReference type="InterPro" id="IPR006162">
    <property type="entry name" value="Ppantetheine_attach_site"/>
</dbReference>
<evidence type="ECO:0000256" key="9">
    <source>
        <dbReference type="ARBA" id="ARBA00023160"/>
    </source>
</evidence>
<dbReference type="InterPro" id="IPR049391">
    <property type="entry name" value="FAS_pseudo-KR"/>
</dbReference>
<dbReference type="InterPro" id="IPR011032">
    <property type="entry name" value="GroES-like_sf"/>
</dbReference>
<evidence type="ECO:0000256" key="3">
    <source>
        <dbReference type="ARBA" id="ARBA00022553"/>
    </source>
</evidence>
<dbReference type="Gene3D" id="1.10.1200.10">
    <property type="entry name" value="ACP-like"/>
    <property type="match status" value="1"/>
</dbReference>
<accession>A0A6F9DCV3</accession>
<keyword evidence="4" id="KW-0808">Transferase</keyword>
<dbReference type="AlphaFoldDB" id="A0A6F9DCV3"/>
<dbReference type="InterPro" id="IPR057326">
    <property type="entry name" value="KR_dom"/>
</dbReference>
<dbReference type="GO" id="GO:0004312">
    <property type="term" value="F:fatty acid synthase activity"/>
    <property type="evidence" value="ECO:0007669"/>
    <property type="project" value="TreeGrafter"/>
</dbReference>
<reference evidence="13" key="1">
    <citation type="submission" date="2020-04" db="EMBL/GenBank/DDBJ databases">
        <authorList>
            <person name="Neveu A P."/>
        </authorList>
    </citation>
    <scope>NUCLEOTIDE SEQUENCE</scope>
    <source>
        <tissue evidence="13">Whole embryo</tissue>
    </source>
</reference>
<keyword evidence="8" id="KW-0443">Lipid metabolism</keyword>
<dbReference type="EMBL" id="LR784946">
    <property type="protein sequence ID" value="CAB3243759.1"/>
    <property type="molecule type" value="mRNA"/>
</dbReference>
<dbReference type="CDD" id="cd05195">
    <property type="entry name" value="enoyl_red"/>
    <property type="match status" value="1"/>
</dbReference>
<keyword evidence="7" id="KW-0560">Oxidoreductase</keyword>
<gene>
    <name evidence="13" type="primary">Esr1-003</name>
</gene>
<dbReference type="SUPFAM" id="SSF51735">
    <property type="entry name" value="NAD(P)-binding Rossmann-fold domains"/>
    <property type="match status" value="2"/>
</dbReference>
<keyword evidence="5" id="KW-0276">Fatty acid metabolism</keyword>
<evidence type="ECO:0000256" key="6">
    <source>
        <dbReference type="ARBA" id="ARBA00022857"/>
    </source>
</evidence>
<keyword evidence="2" id="KW-0444">Lipid biosynthesis</keyword>
<keyword evidence="3" id="KW-0597">Phosphoprotein</keyword>
<dbReference type="CDD" id="cd08954">
    <property type="entry name" value="KR_1_FAS_SDR_x"/>
    <property type="match status" value="1"/>
</dbReference>
<keyword evidence="6" id="KW-0521">NADP</keyword>
<dbReference type="SUPFAM" id="SSF50129">
    <property type="entry name" value="GroES-like"/>
    <property type="match status" value="1"/>
</dbReference>
<dbReference type="Gene3D" id="3.40.50.720">
    <property type="entry name" value="NAD(P)-binding Rossmann-like Domain"/>
    <property type="match status" value="1"/>
</dbReference>
<proteinExistence type="evidence at transcript level"/>
<evidence type="ECO:0000256" key="7">
    <source>
        <dbReference type="ARBA" id="ARBA00023002"/>
    </source>
</evidence>
<dbReference type="GO" id="GO:0016491">
    <property type="term" value="F:oxidoreductase activity"/>
    <property type="evidence" value="ECO:0007669"/>
    <property type="project" value="UniProtKB-KW"/>
</dbReference>